<sequence length="137" mass="14868">MTSPGAGGGGAPVVVAPPSLEWCHNGTHYLDGRGTIPPPGGGGAKQPWRTDGTNSQASAVIYVLVVLLLYALALGVVLVKYVRRERYEARLYHLYDEFMRRDRFLRLSKRHSSIRSATNNNPPAPVATPKEADDGKV</sequence>
<evidence type="ECO:0000313" key="1">
    <source>
        <dbReference type="EMBL" id="KAG0430451.1"/>
    </source>
</evidence>
<organism evidence="1 2">
    <name type="scientific">Ixodes persulcatus</name>
    <name type="common">Taiga tick</name>
    <dbReference type="NCBI Taxonomy" id="34615"/>
    <lineage>
        <taxon>Eukaryota</taxon>
        <taxon>Metazoa</taxon>
        <taxon>Ecdysozoa</taxon>
        <taxon>Arthropoda</taxon>
        <taxon>Chelicerata</taxon>
        <taxon>Arachnida</taxon>
        <taxon>Acari</taxon>
        <taxon>Parasitiformes</taxon>
        <taxon>Ixodida</taxon>
        <taxon>Ixodoidea</taxon>
        <taxon>Ixodidae</taxon>
        <taxon>Ixodinae</taxon>
        <taxon>Ixodes</taxon>
    </lineage>
</organism>
<comment type="caution">
    <text evidence="1">The sequence shown here is derived from an EMBL/GenBank/DDBJ whole genome shotgun (WGS) entry which is preliminary data.</text>
</comment>
<gene>
    <name evidence="1" type="ORF">HPB47_022694</name>
</gene>
<dbReference type="Proteomes" id="UP000805193">
    <property type="component" value="Unassembled WGS sequence"/>
</dbReference>
<proteinExistence type="predicted"/>
<evidence type="ECO:0000313" key="2">
    <source>
        <dbReference type="Proteomes" id="UP000805193"/>
    </source>
</evidence>
<reference evidence="1 2" key="1">
    <citation type="journal article" date="2020" name="Cell">
        <title>Large-Scale Comparative Analyses of Tick Genomes Elucidate Their Genetic Diversity and Vector Capacities.</title>
        <authorList>
            <consortium name="Tick Genome and Microbiome Consortium (TIGMIC)"/>
            <person name="Jia N."/>
            <person name="Wang J."/>
            <person name="Shi W."/>
            <person name="Du L."/>
            <person name="Sun Y."/>
            <person name="Zhan W."/>
            <person name="Jiang J.F."/>
            <person name="Wang Q."/>
            <person name="Zhang B."/>
            <person name="Ji P."/>
            <person name="Bell-Sakyi L."/>
            <person name="Cui X.M."/>
            <person name="Yuan T.T."/>
            <person name="Jiang B.G."/>
            <person name="Yang W.F."/>
            <person name="Lam T.T."/>
            <person name="Chang Q.C."/>
            <person name="Ding S.J."/>
            <person name="Wang X.J."/>
            <person name="Zhu J.G."/>
            <person name="Ruan X.D."/>
            <person name="Zhao L."/>
            <person name="Wei J.T."/>
            <person name="Ye R.Z."/>
            <person name="Que T.C."/>
            <person name="Du C.H."/>
            <person name="Zhou Y.H."/>
            <person name="Cheng J.X."/>
            <person name="Dai P.F."/>
            <person name="Guo W.B."/>
            <person name="Han X.H."/>
            <person name="Huang E.J."/>
            <person name="Li L.F."/>
            <person name="Wei W."/>
            <person name="Gao Y.C."/>
            <person name="Liu J.Z."/>
            <person name="Shao H.Z."/>
            <person name="Wang X."/>
            <person name="Wang C.C."/>
            <person name="Yang T.C."/>
            <person name="Huo Q.B."/>
            <person name="Li W."/>
            <person name="Chen H.Y."/>
            <person name="Chen S.E."/>
            <person name="Zhou L.G."/>
            <person name="Ni X.B."/>
            <person name="Tian J.H."/>
            <person name="Sheng Y."/>
            <person name="Liu T."/>
            <person name="Pan Y.S."/>
            <person name="Xia L.Y."/>
            <person name="Li J."/>
            <person name="Zhao F."/>
            <person name="Cao W.C."/>
        </authorList>
    </citation>
    <scope>NUCLEOTIDE SEQUENCE [LARGE SCALE GENOMIC DNA]</scope>
    <source>
        <strain evidence="1">Iper-2018</strain>
    </source>
</reference>
<keyword evidence="2" id="KW-1185">Reference proteome</keyword>
<protein>
    <submittedName>
        <fullName evidence="1">Uncharacterized protein</fullName>
    </submittedName>
</protein>
<accession>A0AC60Q905</accession>
<dbReference type="EMBL" id="JABSTQ010009321">
    <property type="protein sequence ID" value="KAG0430451.1"/>
    <property type="molecule type" value="Genomic_DNA"/>
</dbReference>
<name>A0AC60Q905_IXOPE</name>